<dbReference type="EMBL" id="DS268110">
    <property type="protein sequence ID" value="KMM67287.1"/>
    <property type="molecule type" value="Genomic_DNA"/>
</dbReference>
<dbReference type="AlphaFoldDB" id="A0A0J6I762"/>
<reference evidence="3" key="2">
    <citation type="journal article" date="2009" name="Genome Res.">
        <title>Comparative genomic analyses of the human fungal pathogens Coccidioides and their relatives.</title>
        <authorList>
            <person name="Sharpton T.J."/>
            <person name="Stajich J.E."/>
            <person name="Rounsley S.D."/>
            <person name="Gardner M.J."/>
            <person name="Wortman J.R."/>
            <person name="Jordar V.S."/>
            <person name="Maiti R."/>
            <person name="Kodira C.D."/>
            <person name="Neafsey D.E."/>
            <person name="Zeng Q."/>
            <person name="Hung C.-Y."/>
            <person name="McMahan C."/>
            <person name="Muszewska A."/>
            <person name="Grynberg M."/>
            <person name="Mandel M.A."/>
            <person name="Kellner E.M."/>
            <person name="Barker B.M."/>
            <person name="Galgiani J.N."/>
            <person name="Orbach M.J."/>
            <person name="Kirkland T.N."/>
            <person name="Cole G.T."/>
            <person name="Henn M.R."/>
            <person name="Birren B.W."/>
            <person name="Taylor J.W."/>
        </authorList>
    </citation>
    <scope>NUCLEOTIDE SEQUENCE [LARGE SCALE GENOMIC DNA]</scope>
    <source>
        <strain evidence="3">RMSCC 3488</strain>
    </source>
</reference>
<evidence type="ECO:0000256" key="1">
    <source>
        <dbReference type="SAM" id="MobiDB-lite"/>
    </source>
</evidence>
<gene>
    <name evidence="2" type="ORF">CPAG_03622</name>
</gene>
<feature type="region of interest" description="Disordered" evidence="1">
    <location>
        <begin position="49"/>
        <end position="123"/>
    </location>
</feature>
<dbReference type="Proteomes" id="UP000054567">
    <property type="component" value="Unassembled WGS sequence"/>
</dbReference>
<dbReference type="VEuPathDB" id="FungiDB:CPAG_03622"/>
<reference evidence="3" key="3">
    <citation type="journal article" date="2010" name="Genome Res.">
        <title>Population genomic sequencing of Coccidioides fungi reveals recent hybridization and transposon control.</title>
        <authorList>
            <person name="Neafsey D.E."/>
            <person name="Barker B.M."/>
            <person name="Sharpton T.J."/>
            <person name="Stajich J.E."/>
            <person name="Park D.J."/>
            <person name="Whiston E."/>
            <person name="Hung C.-Y."/>
            <person name="McMahan C."/>
            <person name="White J."/>
            <person name="Sykes S."/>
            <person name="Heiman D."/>
            <person name="Young S."/>
            <person name="Zeng Q."/>
            <person name="Abouelleil A."/>
            <person name="Aftuck L."/>
            <person name="Bessette D."/>
            <person name="Brown A."/>
            <person name="FitzGerald M."/>
            <person name="Lui A."/>
            <person name="Macdonald J.P."/>
            <person name="Priest M."/>
            <person name="Orbach M.J."/>
            <person name="Galgiani J.N."/>
            <person name="Kirkland T.N."/>
            <person name="Cole G.T."/>
            <person name="Birren B.W."/>
            <person name="Henn M.R."/>
            <person name="Taylor J.W."/>
            <person name="Rounsley S.D."/>
        </authorList>
    </citation>
    <scope>NUCLEOTIDE SEQUENCE [LARGE SCALE GENOMIC DNA]</scope>
    <source>
        <strain evidence="3">RMSCC 3488</strain>
    </source>
</reference>
<feature type="compositionally biased region" description="Low complexity" evidence="1">
    <location>
        <begin position="58"/>
        <end position="71"/>
    </location>
</feature>
<accession>A0A0J6I762</accession>
<sequence length="123" mass="13496">MPMTWNAQADARLLLAIIKTSPKIDLKAVVKHMGNECTEKALRHRIGRLQSLAAGDGKTSAPTTPTKSPKTPKTRAPVLRATHSASAGKRKATMKTDDEPEVKKEGETKKLKVEEDYEDLDFA</sequence>
<evidence type="ECO:0000313" key="2">
    <source>
        <dbReference type="EMBL" id="KMM67287.1"/>
    </source>
</evidence>
<protein>
    <submittedName>
        <fullName evidence="2">Uncharacterized protein</fullName>
    </submittedName>
</protein>
<feature type="compositionally biased region" description="Basic and acidic residues" evidence="1">
    <location>
        <begin position="94"/>
        <end position="114"/>
    </location>
</feature>
<dbReference type="OrthoDB" id="5418867at2759"/>
<evidence type="ECO:0000313" key="3">
    <source>
        <dbReference type="Proteomes" id="UP000054567"/>
    </source>
</evidence>
<reference evidence="2 3" key="1">
    <citation type="submission" date="2007-06" db="EMBL/GenBank/DDBJ databases">
        <title>The Genome Sequence of Coccidioides posadasii RMSCC_3488.</title>
        <authorList>
            <consortium name="Coccidioides Genome Resources Consortium"/>
            <consortium name="The Broad Institute Genome Sequencing Platform"/>
            <person name="Henn M.R."/>
            <person name="Sykes S."/>
            <person name="Young S."/>
            <person name="Jaffe D."/>
            <person name="Berlin A."/>
            <person name="Alvarez P."/>
            <person name="Butler J."/>
            <person name="Gnerre S."/>
            <person name="Grabherr M."/>
            <person name="Mauceli E."/>
            <person name="Brockman W."/>
            <person name="Kodira C."/>
            <person name="Alvarado L."/>
            <person name="Zeng Q."/>
            <person name="Crawford M."/>
            <person name="Antoine C."/>
            <person name="Devon K."/>
            <person name="Galgiani J."/>
            <person name="Orsborn K."/>
            <person name="Lewis M.L."/>
            <person name="Nusbaum C."/>
            <person name="Galagan J."/>
            <person name="Birren B."/>
        </authorList>
    </citation>
    <scope>NUCLEOTIDE SEQUENCE [LARGE SCALE GENOMIC DNA]</scope>
    <source>
        <strain evidence="2 3">RMSCC 3488</strain>
    </source>
</reference>
<proteinExistence type="predicted"/>
<organism evidence="2 3">
    <name type="scientific">Coccidioides posadasii RMSCC 3488</name>
    <dbReference type="NCBI Taxonomy" id="454284"/>
    <lineage>
        <taxon>Eukaryota</taxon>
        <taxon>Fungi</taxon>
        <taxon>Dikarya</taxon>
        <taxon>Ascomycota</taxon>
        <taxon>Pezizomycotina</taxon>
        <taxon>Eurotiomycetes</taxon>
        <taxon>Eurotiomycetidae</taxon>
        <taxon>Onygenales</taxon>
        <taxon>Onygenaceae</taxon>
        <taxon>Coccidioides</taxon>
    </lineage>
</organism>
<name>A0A0J6I762_COCPO</name>